<reference evidence="9" key="1">
    <citation type="submission" date="2025-08" db="UniProtKB">
        <authorList>
            <consortium name="RefSeq"/>
        </authorList>
    </citation>
    <scope>IDENTIFICATION</scope>
    <source>
        <strain evidence="9">Nigerian</strain>
        <tissue evidence="9">Liver and blood</tissue>
    </source>
</reference>
<dbReference type="OMA" id="RVEYLNT"/>
<evidence type="ECO:0000256" key="4">
    <source>
        <dbReference type="ARBA" id="ARBA00023136"/>
    </source>
</evidence>
<accession>A0A8J0T238</accession>
<keyword evidence="8" id="KW-1185">Reference proteome</keyword>
<feature type="region of interest" description="Disordered" evidence="5">
    <location>
        <begin position="788"/>
        <end position="829"/>
    </location>
</feature>
<evidence type="ECO:0000256" key="5">
    <source>
        <dbReference type="SAM" id="MobiDB-lite"/>
    </source>
</evidence>
<comment type="subcellular location">
    <subcellularLocation>
        <location evidence="1">Membrane</location>
        <topology evidence="1">Multi-pass membrane protein</topology>
    </subcellularLocation>
</comment>
<evidence type="ECO:0000259" key="7">
    <source>
        <dbReference type="Pfam" id="PF07782"/>
    </source>
</evidence>
<dbReference type="InterPro" id="IPR051856">
    <property type="entry name" value="CSR-E3_Ligase_Protein"/>
</dbReference>
<dbReference type="AGR" id="Xenbase:XB-GENE-29083743"/>
<evidence type="ECO:0000313" key="9">
    <source>
        <dbReference type="RefSeq" id="XP_017948124.2"/>
    </source>
</evidence>
<dbReference type="GeneID" id="100497585"/>
<feature type="transmembrane region" description="Helical" evidence="6">
    <location>
        <begin position="490"/>
        <end position="515"/>
    </location>
</feature>
<dbReference type="AlphaFoldDB" id="A0A8J0T238"/>
<dbReference type="GO" id="GO:0016020">
    <property type="term" value="C:membrane"/>
    <property type="evidence" value="ECO:0007669"/>
    <property type="project" value="UniProtKB-SubCell"/>
</dbReference>
<keyword evidence="2 6" id="KW-0812">Transmembrane</keyword>
<dbReference type="Pfam" id="PF07782">
    <property type="entry name" value="DC_STAMP"/>
    <property type="match status" value="1"/>
</dbReference>
<evidence type="ECO:0000256" key="2">
    <source>
        <dbReference type="ARBA" id="ARBA00022692"/>
    </source>
</evidence>
<evidence type="ECO:0000256" key="1">
    <source>
        <dbReference type="ARBA" id="ARBA00004141"/>
    </source>
</evidence>
<evidence type="ECO:0000313" key="10">
    <source>
        <dbReference type="Xenbase" id="XB-GENE-29083743"/>
    </source>
</evidence>
<evidence type="ECO:0000256" key="3">
    <source>
        <dbReference type="ARBA" id="ARBA00022989"/>
    </source>
</evidence>
<sequence length="829" mass="95206">METTLQVCKICCEECCIMLQKCCTNSLHGCQKICKGLLQTCQCFRETCLCGCNRECLSSWCPKFSDFTPVHELSVLDRLDEDFEDKKPATPKLKEDSKIREVLSSFVAFFFGLLLTSLYGFTVLLLLNYNLYFCIVTTLIIGFFLSLGMAFYPTIRVTVLLMLPHLLSARGKYLIMAFAISLCLKGPVANTADNLLRVTGFVRCGVEVAINKTEDTVLALTKPLLRFADSIKKLAKGFKKVGDKANEFLDALSFEMKHIGRTLHRAWDNLYNLQEICDEFTGAPDKKCFKIFKTGKDKCLNAMGKAGFLCNTVDAVSLICHVPGTPCLVPAIIQRFARSYKSKPVQWMIKNFKEQFAFNITMNKDFDINFNSSKSLFQAALDVKKEIENLVAPYREMISMFTYFVFFMILYIYIKALWYRTHYLFDDNFDNIYITRNFVELDVMRGRRGAKTLLPLTYKESKTFVRPASLALTKKEKVGRGPDMVNIFRILLFACCFMCMDYSVYWILAVANYVLKGDLLVKVSDAPNVRVNGNSFFRETIHSMVDSYNTLYPDKVKSVSQNCLAIPLEPNYSEYRLIAIVLALAFFVCTFGAYIERLKHSICAYYYPFREQQRICFLYNTLMSKRMSKGDILLNLVRRTGDEGHTNLIDILASKFPWMSKFQEAKKAECCVACAKICSDYNSFEFRPCLTSGCKGLYCRDCTDMLCNTCMICMMPFIYEDNIDVEMDSSDEEEVLIWMHIRKNTDKTHTLKRSTLKKRIEYTASDVKTRAKRGSIKYQQLLEKMKDLKEDCETSESDTESTRSSDSEETDFEYQDRSEASDSSDEENP</sequence>
<evidence type="ECO:0000313" key="8">
    <source>
        <dbReference type="Proteomes" id="UP000008143"/>
    </source>
</evidence>
<feature type="transmembrane region" description="Helical" evidence="6">
    <location>
        <begin position="397"/>
        <end position="414"/>
    </location>
</feature>
<feature type="transmembrane region" description="Helical" evidence="6">
    <location>
        <begin position="577"/>
        <end position="595"/>
    </location>
</feature>
<keyword evidence="4 6" id="KW-0472">Membrane</keyword>
<dbReference type="PANTHER" id="PTHR21041:SF6">
    <property type="entry name" value="DC-STAMP DOMAIN-CONTAINING PROTEIN 2"/>
    <property type="match status" value="1"/>
</dbReference>
<keyword evidence="3 6" id="KW-1133">Transmembrane helix</keyword>
<dbReference type="InterPro" id="IPR012858">
    <property type="entry name" value="DC_STAMP-like"/>
</dbReference>
<feature type="transmembrane region" description="Helical" evidence="6">
    <location>
        <begin position="130"/>
        <end position="152"/>
    </location>
</feature>
<dbReference type="Xenbase" id="XB-GENE-29083743">
    <property type="gene designation" value="LOC100497585"/>
</dbReference>
<organism evidence="8 9">
    <name type="scientific">Xenopus tropicalis</name>
    <name type="common">Western clawed frog</name>
    <name type="synonym">Silurana tropicalis</name>
    <dbReference type="NCBI Taxonomy" id="8364"/>
    <lineage>
        <taxon>Eukaryota</taxon>
        <taxon>Metazoa</taxon>
        <taxon>Chordata</taxon>
        <taxon>Craniata</taxon>
        <taxon>Vertebrata</taxon>
        <taxon>Euteleostomi</taxon>
        <taxon>Amphibia</taxon>
        <taxon>Batrachia</taxon>
        <taxon>Anura</taxon>
        <taxon>Pipoidea</taxon>
        <taxon>Pipidae</taxon>
        <taxon>Xenopodinae</taxon>
        <taxon>Xenopus</taxon>
        <taxon>Silurana</taxon>
    </lineage>
</organism>
<dbReference type="PANTHER" id="PTHR21041">
    <property type="entry name" value="DENDRITIC CELL-SPECIFIC TRANSMEMBRANE PROTEIN"/>
    <property type="match status" value="1"/>
</dbReference>
<dbReference type="RefSeq" id="XP_017948124.2">
    <property type="nucleotide sequence ID" value="XM_018092635.2"/>
</dbReference>
<proteinExistence type="predicted"/>
<name>A0A8J0T238_XENTR</name>
<protein>
    <submittedName>
        <fullName evidence="9">DC-STAMP domain-containing protein 2</fullName>
    </submittedName>
</protein>
<feature type="domain" description="Dendritic cell-specific transmembrane protein-like" evidence="7">
    <location>
        <begin position="429"/>
        <end position="619"/>
    </location>
</feature>
<dbReference type="KEGG" id="xtr:100497585"/>
<gene>
    <name evidence="9 10" type="primary">LOC100497585</name>
</gene>
<evidence type="ECO:0000256" key="6">
    <source>
        <dbReference type="SAM" id="Phobius"/>
    </source>
</evidence>
<dbReference type="Pfam" id="PF26039">
    <property type="entry name" value="Dcst2"/>
    <property type="match status" value="1"/>
</dbReference>
<dbReference type="Proteomes" id="UP000008143">
    <property type="component" value="Chromosome 3"/>
</dbReference>
<feature type="transmembrane region" description="Helical" evidence="6">
    <location>
        <begin position="102"/>
        <end position="124"/>
    </location>
</feature>
<dbReference type="OrthoDB" id="6598372at2759"/>